<dbReference type="InterPro" id="IPR026960">
    <property type="entry name" value="RVT-Znf"/>
</dbReference>
<comment type="caution">
    <text evidence="2">The sequence shown here is derived from an EMBL/GenBank/DDBJ whole genome shotgun (WGS) entry which is preliminary data.</text>
</comment>
<evidence type="ECO:0000313" key="3">
    <source>
        <dbReference type="Proteomes" id="UP001153555"/>
    </source>
</evidence>
<reference evidence="2" key="1">
    <citation type="submission" date="2019-12" db="EMBL/GenBank/DDBJ databases">
        <authorList>
            <person name="Scholes J."/>
        </authorList>
    </citation>
    <scope>NUCLEOTIDE SEQUENCE</scope>
</reference>
<proteinExistence type="predicted"/>
<name>A0A9N7NXJ6_STRHE</name>
<accession>A0A9N7NXJ6</accession>
<dbReference type="Proteomes" id="UP001153555">
    <property type="component" value="Unassembled WGS sequence"/>
</dbReference>
<dbReference type="Pfam" id="PF13966">
    <property type="entry name" value="zf-RVT"/>
    <property type="match status" value="1"/>
</dbReference>
<evidence type="ECO:0000313" key="2">
    <source>
        <dbReference type="EMBL" id="CAA0840055.1"/>
    </source>
</evidence>
<dbReference type="OrthoDB" id="1752219at2759"/>
<protein>
    <submittedName>
        <fullName evidence="2">Polynucleotidyl transferase- ribonuclease H-like superfamily protein</fullName>
    </submittedName>
</protein>
<evidence type="ECO:0000259" key="1">
    <source>
        <dbReference type="Pfam" id="PF13966"/>
    </source>
</evidence>
<dbReference type="AlphaFoldDB" id="A0A9N7NXJ6"/>
<sequence>MTTAEVATCTGPQRIKQFLWLVAKERLLTNGERHWRHLADNPLCKLCRTPLETTLHVLPDCEFPTQFWNKIIPRSRWATFYGMELGTWLETNLSKKLDLLDENWDVSFGVSLWRLWQGQNNCIFNGLDPLVDRKIYDVRNYVASLKKATSSCLHLGQNGLRRLDHMIWC</sequence>
<feature type="domain" description="Reverse transcriptase zinc-binding" evidence="1">
    <location>
        <begin position="11"/>
        <end position="68"/>
    </location>
</feature>
<keyword evidence="2" id="KW-0808">Transferase</keyword>
<keyword evidence="3" id="KW-1185">Reference proteome</keyword>
<dbReference type="EMBL" id="CACSLK010031655">
    <property type="protein sequence ID" value="CAA0840055.1"/>
    <property type="molecule type" value="Genomic_DNA"/>
</dbReference>
<gene>
    <name evidence="2" type="ORF">SHERM_06512</name>
</gene>
<dbReference type="GO" id="GO:0016740">
    <property type="term" value="F:transferase activity"/>
    <property type="evidence" value="ECO:0007669"/>
    <property type="project" value="UniProtKB-KW"/>
</dbReference>
<organism evidence="2 3">
    <name type="scientific">Striga hermonthica</name>
    <name type="common">Purple witchweed</name>
    <name type="synonym">Buchnera hermonthica</name>
    <dbReference type="NCBI Taxonomy" id="68872"/>
    <lineage>
        <taxon>Eukaryota</taxon>
        <taxon>Viridiplantae</taxon>
        <taxon>Streptophyta</taxon>
        <taxon>Embryophyta</taxon>
        <taxon>Tracheophyta</taxon>
        <taxon>Spermatophyta</taxon>
        <taxon>Magnoliopsida</taxon>
        <taxon>eudicotyledons</taxon>
        <taxon>Gunneridae</taxon>
        <taxon>Pentapetalae</taxon>
        <taxon>asterids</taxon>
        <taxon>lamiids</taxon>
        <taxon>Lamiales</taxon>
        <taxon>Orobanchaceae</taxon>
        <taxon>Buchnereae</taxon>
        <taxon>Striga</taxon>
    </lineage>
</organism>